<accession>A0A014N619</accession>
<keyword evidence="4" id="KW-1185">Reference proteome</keyword>
<feature type="compositionally biased region" description="Low complexity" evidence="1">
    <location>
        <begin position="200"/>
        <end position="215"/>
    </location>
</feature>
<sequence>MIATDSQVRRMKRRLALFCKVYSFDVIVICITDETLLNEVAMPEEKNMSKLRRTKGSVIRPSTETALVKLGKDIEFARRVRGIPADTFAKSAGISRSTLHRLERGNGAGISLNTLAMVLTILGKLDLLSNLIDMRNDDIGLSMLRENVMQGAKPPRKDTSANVTIRSGAGKMQRAAGTATVNKSTKSGVEAKALGNQGTLVVSPSGRSSSLLSRLKATRDSSGS</sequence>
<feature type="region of interest" description="Disordered" evidence="1">
    <location>
        <begin position="152"/>
        <end position="186"/>
    </location>
</feature>
<evidence type="ECO:0000256" key="1">
    <source>
        <dbReference type="SAM" id="MobiDB-lite"/>
    </source>
</evidence>
<dbReference type="AlphaFoldDB" id="A0A014N619"/>
<organism evidence="3 4">
    <name type="scientific">Erwinia mallotivora</name>
    <dbReference type="NCBI Taxonomy" id="69222"/>
    <lineage>
        <taxon>Bacteria</taxon>
        <taxon>Pseudomonadati</taxon>
        <taxon>Pseudomonadota</taxon>
        <taxon>Gammaproteobacteria</taxon>
        <taxon>Enterobacterales</taxon>
        <taxon>Erwiniaceae</taxon>
        <taxon>Erwinia</taxon>
    </lineage>
</organism>
<name>A0A014N619_9GAMM</name>
<feature type="region of interest" description="Disordered" evidence="1">
    <location>
        <begin position="199"/>
        <end position="224"/>
    </location>
</feature>
<dbReference type="PATRIC" id="fig|69222.5.peg.2878"/>
<dbReference type="SUPFAM" id="SSF47413">
    <property type="entry name" value="lambda repressor-like DNA-binding domains"/>
    <property type="match status" value="1"/>
</dbReference>
<dbReference type="InterPro" id="IPR001387">
    <property type="entry name" value="Cro/C1-type_HTH"/>
</dbReference>
<dbReference type="GO" id="GO:0003677">
    <property type="term" value="F:DNA binding"/>
    <property type="evidence" value="ECO:0007669"/>
    <property type="project" value="InterPro"/>
</dbReference>
<proteinExistence type="predicted"/>
<dbReference type="EMBL" id="JFHN01000053">
    <property type="protein sequence ID" value="EXU74848.1"/>
    <property type="molecule type" value="Genomic_DNA"/>
</dbReference>
<feature type="domain" description="HTH cro/C1-type" evidence="2">
    <location>
        <begin position="74"/>
        <end position="128"/>
    </location>
</feature>
<reference evidence="3 4" key="1">
    <citation type="submission" date="2014-02" db="EMBL/GenBank/DDBJ databases">
        <title>Draft genome of Erwinia mallotivora strain BT-MARDI, a papaya dieback pathogen.</title>
        <authorList>
            <person name="Redzuan R."/>
            <person name="Abu Bakar N."/>
            <person name="Badrun R."/>
            <person name="Mohd Raih M.F."/>
            <person name="Rozano L."/>
            <person name="Mat Amin N."/>
        </authorList>
    </citation>
    <scope>NUCLEOTIDE SEQUENCE [LARGE SCALE GENOMIC DNA]</scope>
    <source>
        <strain evidence="3 4">BT-MARDI</strain>
    </source>
</reference>
<evidence type="ECO:0000259" key="2">
    <source>
        <dbReference type="PROSITE" id="PS50943"/>
    </source>
</evidence>
<dbReference type="Gene3D" id="1.10.260.40">
    <property type="entry name" value="lambda repressor-like DNA-binding domains"/>
    <property type="match status" value="1"/>
</dbReference>
<comment type="caution">
    <text evidence="3">The sequence shown here is derived from an EMBL/GenBank/DDBJ whole genome shotgun (WGS) entry which is preliminary data.</text>
</comment>
<evidence type="ECO:0000313" key="4">
    <source>
        <dbReference type="Proteomes" id="UP000019918"/>
    </source>
</evidence>
<gene>
    <name evidence="3" type="ORF">BG55_14020</name>
</gene>
<protein>
    <recommendedName>
        <fullName evidence="2">HTH cro/C1-type domain-containing protein</fullName>
    </recommendedName>
</protein>
<dbReference type="Proteomes" id="UP000019918">
    <property type="component" value="Unassembled WGS sequence"/>
</dbReference>
<dbReference type="PROSITE" id="PS50943">
    <property type="entry name" value="HTH_CROC1"/>
    <property type="match status" value="1"/>
</dbReference>
<dbReference type="STRING" id="69222.BG55_14020"/>
<evidence type="ECO:0000313" key="3">
    <source>
        <dbReference type="EMBL" id="EXU74848.1"/>
    </source>
</evidence>
<dbReference type="CDD" id="cd00093">
    <property type="entry name" value="HTH_XRE"/>
    <property type="match status" value="1"/>
</dbReference>
<dbReference type="InterPro" id="IPR010982">
    <property type="entry name" value="Lambda_DNA-bd_dom_sf"/>
</dbReference>